<keyword evidence="11 13" id="KW-0472">Membrane</keyword>
<evidence type="ECO:0000256" key="2">
    <source>
        <dbReference type="ARBA" id="ARBA00004141"/>
    </source>
</evidence>
<gene>
    <name evidence="16" type="primary">LOC104728899</name>
</gene>
<name>A0ABM0UTJ8_CAMSA</name>
<evidence type="ECO:0000256" key="8">
    <source>
        <dbReference type="ARBA" id="ARBA00022786"/>
    </source>
</evidence>
<dbReference type="InterPro" id="IPR022170">
    <property type="entry name" value="MUL1-like"/>
</dbReference>
<evidence type="ECO:0000256" key="5">
    <source>
        <dbReference type="ARBA" id="ARBA00022692"/>
    </source>
</evidence>
<keyword evidence="9" id="KW-0862">Zinc</keyword>
<evidence type="ECO:0000256" key="4">
    <source>
        <dbReference type="ARBA" id="ARBA00022679"/>
    </source>
</evidence>
<feature type="transmembrane region" description="Helical" evidence="13">
    <location>
        <begin position="46"/>
        <end position="67"/>
    </location>
</feature>
<keyword evidence="15" id="KW-1185">Reference proteome</keyword>
<keyword evidence="8" id="KW-0833">Ubl conjugation pathway</keyword>
<dbReference type="PANTHER" id="PTHR47355">
    <property type="entry name" value="E3 UBIQUITIN-PROTEIN LIGASE SPL2"/>
    <property type="match status" value="1"/>
</dbReference>
<evidence type="ECO:0000256" key="1">
    <source>
        <dbReference type="ARBA" id="ARBA00000900"/>
    </source>
</evidence>
<dbReference type="PROSITE" id="PS50089">
    <property type="entry name" value="ZF_RING_2"/>
    <property type="match status" value="1"/>
</dbReference>
<evidence type="ECO:0000256" key="12">
    <source>
        <dbReference type="PROSITE-ProRule" id="PRU00175"/>
    </source>
</evidence>
<dbReference type="EC" id="2.3.2.27" evidence="3"/>
<evidence type="ECO:0000256" key="3">
    <source>
        <dbReference type="ARBA" id="ARBA00012483"/>
    </source>
</evidence>
<dbReference type="GeneID" id="104728899"/>
<evidence type="ECO:0000313" key="16">
    <source>
        <dbReference type="RefSeq" id="XP_010446121.1"/>
    </source>
</evidence>
<feature type="non-terminal residue" evidence="16">
    <location>
        <position position="1"/>
    </location>
</feature>
<dbReference type="InterPro" id="IPR013083">
    <property type="entry name" value="Znf_RING/FYVE/PHD"/>
</dbReference>
<dbReference type="SUPFAM" id="SSF57850">
    <property type="entry name" value="RING/U-box"/>
    <property type="match status" value="1"/>
</dbReference>
<dbReference type="Proteomes" id="UP000694864">
    <property type="component" value="Chromosome 11"/>
</dbReference>
<evidence type="ECO:0000256" key="10">
    <source>
        <dbReference type="ARBA" id="ARBA00022989"/>
    </source>
</evidence>
<sequence>VRDTAVGFSSFKNGVPEIKSCQDLPYFLSEMTKDQMIEELMDQTGLIFLGSVILGIVSVGILSYAAVRTWNRWKLRNHQRELSQRPSEPIVDDEPEDAEEIPDGQLCVICVTRRRVPAFIPCGHVVCCRLCASTVERELNPKCPVCLQSIRGSMRVYYS</sequence>
<dbReference type="PANTHER" id="PTHR47355:SF1">
    <property type="entry name" value="E3 UBIQUITIN-PROTEIN LIGASE SPL2"/>
    <property type="match status" value="1"/>
</dbReference>
<dbReference type="RefSeq" id="XP_010446121.1">
    <property type="nucleotide sequence ID" value="XM_010447819.1"/>
</dbReference>
<comment type="subcellular location">
    <subcellularLocation>
        <location evidence="2">Membrane</location>
        <topology evidence="2">Multi-pass membrane protein</topology>
    </subcellularLocation>
</comment>
<reference evidence="16" key="2">
    <citation type="submission" date="2025-08" db="UniProtKB">
        <authorList>
            <consortium name="RefSeq"/>
        </authorList>
    </citation>
    <scope>IDENTIFICATION</scope>
    <source>
        <tissue evidence="16">Leaf</tissue>
    </source>
</reference>
<evidence type="ECO:0000313" key="15">
    <source>
        <dbReference type="Proteomes" id="UP000694864"/>
    </source>
</evidence>
<accession>A0ABM0UTJ8</accession>
<evidence type="ECO:0000256" key="7">
    <source>
        <dbReference type="ARBA" id="ARBA00022771"/>
    </source>
</evidence>
<dbReference type="CDD" id="cd23145">
    <property type="entry name" value="RING-HC_SPL2-like"/>
    <property type="match status" value="1"/>
</dbReference>
<comment type="catalytic activity">
    <reaction evidence="1">
        <text>S-ubiquitinyl-[E2 ubiquitin-conjugating enzyme]-L-cysteine + [acceptor protein]-L-lysine = [E2 ubiquitin-conjugating enzyme]-L-cysteine + N(6)-ubiquitinyl-[acceptor protein]-L-lysine.</text>
        <dbReference type="EC" id="2.3.2.27"/>
    </reaction>
</comment>
<evidence type="ECO:0000256" key="6">
    <source>
        <dbReference type="ARBA" id="ARBA00022723"/>
    </source>
</evidence>
<evidence type="ECO:0000256" key="13">
    <source>
        <dbReference type="SAM" id="Phobius"/>
    </source>
</evidence>
<keyword evidence="10 13" id="KW-1133">Transmembrane helix</keyword>
<dbReference type="InterPro" id="IPR001841">
    <property type="entry name" value="Znf_RING"/>
</dbReference>
<dbReference type="Pfam" id="PF12483">
    <property type="entry name" value="GIDE"/>
    <property type="match status" value="1"/>
</dbReference>
<proteinExistence type="predicted"/>
<evidence type="ECO:0000256" key="9">
    <source>
        <dbReference type="ARBA" id="ARBA00022833"/>
    </source>
</evidence>
<dbReference type="InterPro" id="IPR044247">
    <property type="entry name" value="SPL2-like"/>
</dbReference>
<keyword evidence="4" id="KW-0808">Transferase</keyword>
<dbReference type="Gene3D" id="3.30.40.10">
    <property type="entry name" value="Zinc/RING finger domain, C3HC4 (zinc finger)"/>
    <property type="match status" value="1"/>
</dbReference>
<reference evidence="15" key="1">
    <citation type="journal article" date="2014" name="Nat. Commun.">
        <title>The emerging biofuel crop Camelina sativa retains a highly undifferentiated hexaploid genome structure.</title>
        <authorList>
            <person name="Kagale S."/>
            <person name="Koh C."/>
            <person name="Nixon J."/>
            <person name="Bollina V."/>
            <person name="Clarke W.E."/>
            <person name="Tuteja R."/>
            <person name="Spillane C."/>
            <person name="Robinson S.J."/>
            <person name="Links M.G."/>
            <person name="Clarke C."/>
            <person name="Higgins E.E."/>
            <person name="Huebert T."/>
            <person name="Sharpe A.G."/>
            <person name="Parkin I.A."/>
        </authorList>
    </citation>
    <scope>NUCLEOTIDE SEQUENCE [LARGE SCALE GENOMIC DNA]</scope>
    <source>
        <strain evidence="15">cv. DH55</strain>
    </source>
</reference>
<organism evidence="15 16">
    <name type="scientific">Camelina sativa</name>
    <name type="common">False flax</name>
    <name type="synonym">Myagrum sativum</name>
    <dbReference type="NCBI Taxonomy" id="90675"/>
    <lineage>
        <taxon>Eukaryota</taxon>
        <taxon>Viridiplantae</taxon>
        <taxon>Streptophyta</taxon>
        <taxon>Embryophyta</taxon>
        <taxon>Tracheophyta</taxon>
        <taxon>Spermatophyta</taxon>
        <taxon>Magnoliopsida</taxon>
        <taxon>eudicotyledons</taxon>
        <taxon>Gunneridae</taxon>
        <taxon>Pentapetalae</taxon>
        <taxon>rosids</taxon>
        <taxon>malvids</taxon>
        <taxon>Brassicales</taxon>
        <taxon>Brassicaceae</taxon>
        <taxon>Camelineae</taxon>
        <taxon>Camelina</taxon>
    </lineage>
</organism>
<dbReference type="Pfam" id="PF13920">
    <property type="entry name" value="zf-C3HC4_3"/>
    <property type="match status" value="1"/>
</dbReference>
<keyword evidence="5 13" id="KW-0812">Transmembrane</keyword>
<keyword evidence="6" id="KW-0479">Metal-binding</keyword>
<keyword evidence="7 12" id="KW-0863">Zinc-finger</keyword>
<evidence type="ECO:0000256" key="11">
    <source>
        <dbReference type="ARBA" id="ARBA00023136"/>
    </source>
</evidence>
<feature type="domain" description="RING-type" evidence="14">
    <location>
        <begin position="107"/>
        <end position="146"/>
    </location>
</feature>
<evidence type="ECO:0000259" key="14">
    <source>
        <dbReference type="PROSITE" id="PS50089"/>
    </source>
</evidence>
<protein>
    <recommendedName>
        <fullName evidence="3">RING-type E3 ubiquitin transferase</fullName>
        <ecNumber evidence="3">2.3.2.27</ecNumber>
    </recommendedName>
</protein>